<keyword evidence="3" id="KW-0175">Coiled coil</keyword>
<evidence type="ECO:0000259" key="5">
    <source>
        <dbReference type="PROSITE" id="PS50002"/>
    </source>
</evidence>
<dbReference type="AlphaFoldDB" id="A0A9W6SXZ5"/>
<feature type="compositionally biased region" description="Basic and acidic residues" evidence="4">
    <location>
        <begin position="118"/>
        <end position="132"/>
    </location>
</feature>
<protein>
    <submittedName>
        <fullName evidence="6">Unnamed protein product</fullName>
    </submittedName>
</protein>
<organism evidence="6 7">
    <name type="scientific">Candida boidinii</name>
    <name type="common">Yeast</name>
    <dbReference type="NCBI Taxonomy" id="5477"/>
    <lineage>
        <taxon>Eukaryota</taxon>
        <taxon>Fungi</taxon>
        <taxon>Dikarya</taxon>
        <taxon>Ascomycota</taxon>
        <taxon>Saccharomycotina</taxon>
        <taxon>Pichiomycetes</taxon>
        <taxon>Pichiales</taxon>
        <taxon>Pichiaceae</taxon>
        <taxon>Ogataea</taxon>
        <taxon>Ogataea/Candida clade</taxon>
    </lineage>
</organism>
<feature type="compositionally biased region" description="Acidic residues" evidence="4">
    <location>
        <begin position="133"/>
        <end position="142"/>
    </location>
</feature>
<feature type="compositionally biased region" description="Acidic residues" evidence="4">
    <location>
        <begin position="168"/>
        <end position="198"/>
    </location>
</feature>
<keyword evidence="1 2" id="KW-0728">SH3 domain</keyword>
<dbReference type="InterPro" id="IPR001452">
    <property type="entry name" value="SH3_domain"/>
</dbReference>
<dbReference type="Pfam" id="PF14604">
    <property type="entry name" value="SH3_9"/>
    <property type="match status" value="1"/>
</dbReference>
<reference evidence="6" key="1">
    <citation type="submission" date="2023-04" db="EMBL/GenBank/DDBJ databases">
        <title>Candida boidinii NBRC 10035.</title>
        <authorList>
            <person name="Ichikawa N."/>
            <person name="Sato H."/>
            <person name="Tonouchi N."/>
        </authorList>
    </citation>
    <scope>NUCLEOTIDE SEQUENCE</scope>
    <source>
        <strain evidence="6">NBRC 10035</strain>
    </source>
</reference>
<gene>
    <name evidence="6" type="ORF">Cboi02_000171400</name>
</gene>
<dbReference type="EMBL" id="BSXN01000434">
    <property type="protein sequence ID" value="GME68537.1"/>
    <property type="molecule type" value="Genomic_DNA"/>
</dbReference>
<feature type="domain" description="SH3" evidence="5">
    <location>
        <begin position="283"/>
        <end position="344"/>
    </location>
</feature>
<feature type="compositionally biased region" description="Low complexity" evidence="4">
    <location>
        <begin position="39"/>
        <end position="64"/>
    </location>
</feature>
<dbReference type="PROSITE" id="PS50002">
    <property type="entry name" value="SH3"/>
    <property type="match status" value="1"/>
</dbReference>
<feature type="coiled-coil region" evidence="3">
    <location>
        <begin position="375"/>
        <end position="409"/>
    </location>
</feature>
<proteinExistence type="predicted"/>
<evidence type="ECO:0000256" key="4">
    <source>
        <dbReference type="SAM" id="MobiDB-lite"/>
    </source>
</evidence>
<comment type="caution">
    <text evidence="6">The sequence shown here is derived from an EMBL/GenBank/DDBJ whole genome shotgun (WGS) entry which is preliminary data.</text>
</comment>
<feature type="region of interest" description="Disordered" evidence="4">
    <location>
        <begin position="118"/>
        <end position="198"/>
    </location>
</feature>
<feature type="region of interest" description="Disordered" evidence="4">
    <location>
        <begin position="257"/>
        <end position="284"/>
    </location>
</feature>
<feature type="compositionally biased region" description="Acidic residues" evidence="4">
    <location>
        <begin position="271"/>
        <end position="284"/>
    </location>
</feature>
<dbReference type="Proteomes" id="UP001165120">
    <property type="component" value="Unassembled WGS sequence"/>
</dbReference>
<name>A0A9W6SXZ5_CANBO</name>
<feature type="region of interest" description="Disordered" evidence="4">
    <location>
        <begin position="20"/>
        <end position="64"/>
    </location>
</feature>
<evidence type="ECO:0000256" key="2">
    <source>
        <dbReference type="PROSITE-ProRule" id="PRU00192"/>
    </source>
</evidence>
<evidence type="ECO:0000256" key="1">
    <source>
        <dbReference type="ARBA" id="ARBA00022443"/>
    </source>
</evidence>
<dbReference type="InterPro" id="IPR036028">
    <property type="entry name" value="SH3-like_dom_sf"/>
</dbReference>
<sequence length="435" mass="50992">MDSESLELIDSEFIDSKTAKDNSKFENEHDLDDDLNAHTNTSTNTNSNTNTNTNTNTNPNKITNTNTNIIELSKESYIKSAKNNENTISNESNKDYLNTNQNQIQNQTTDQIVHELKPQKDNIDSNNDKQEQEPEQEQEEHEDNFRISIRDFGYSLDDPMHYGMPNYNDDDDEDYDDEADEDEYDEEYDDQYYDDEENDHDYYVDYDRLTGSTNNDKWSHLQQESIISHNQIDNHNEQRYNSTNNINNSNKQFVRSDQFGSDEQQDQNQAQEEEEEAEEEEEESGYYAIALYSFEPENENELRLQQNQMIIISYDCGEGWSVARDLYTGETGLVPKDYVQIIDENDLKEMRIEPDIEGYSENYEIYGKSNSSQDNTLVDDEKDQLEVTIEEDENELNEEEEQKDHEIINYQNIGNDIGITPDQISKKIENFKINH</sequence>
<dbReference type="Gene3D" id="2.30.30.40">
    <property type="entry name" value="SH3 Domains"/>
    <property type="match status" value="1"/>
</dbReference>
<accession>A0A9W6SXZ5</accession>
<evidence type="ECO:0000313" key="7">
    <source>
        <dbReference type="Proteomes" id="UP001165120"/>
    </source>
</evidence>
<evidence type="ECO:0000313" key="6">
    <source>
        <dbReference type="EMBL" id="GME68537.1"/>
    </source>
</evidence>
<dbReference type="SMART" id="SM00326">
    <property type="entry name" value="SH3"/>
    <property type="match status" value="1"/>
</dbReference>
<evidence type="ECO:0000256" key="3">
    <source>
        <dbReference type="SAM" id="Coils"/>
    </source>
</evidence>
<keyword evidence="7" id="KW-1185">Reference proteome</keyword>
<dbReference type="SUPFAM" id="SSF50044">
    <property type="entry name" value="SH3-domain"/>
    <property type="match status" value="1"/>
</dbReference>